<name>A0A024TUN9_9STRA</name>
<dbReference type="CDD" id="cd03244">
    <property type="entry name" value="ABCC_MRP_domain2"/>
    <property type="match status" value="1"/>
</dbReference>
<keyword evidence="9 10" id="KW-0472">Membrane</keyword>
<evidence type="ECO:0000313" key="13">
    <source>
        <dbReference type="EMBL" id="ETV97047.1"/>
    </source>
</evidence>
<keyword evidence="8 10" id="KW-1133">Transmembrane helix</keyword>
<dbReference type="PROSITE" id="PS50893">
    <property type="entry name" value="ABC_TRANSPORTER_2"/>
    <property type="match status" value="2"/>
</dbReference>
<dbReference type="InterPro" id="IPR050173">
    <property type="entry name" value="ABC_transporter_C-like"/>
</dbReference>
<dbReference type="Pfam" id="PF00664">
    <property type="entry name" value="ABC_membrane"/>
    <property type="match status" value="2"/>
</dbReference>
<dbReference type="Gene3D" id="1.20.1560.10">
    <property type="entry name" value="ABC transporter type 1, transmembrane domain"/>
    <property type="match status" value="2"/>
</dbReference>
<dbReference type="eggNOG" id="KOG0054">
    <property type="taxonomic scope" value="Eukaryota"/>
</dbReference>
<feature type="domain" description="ABC transmembrane type-1" evidence="12">
    <location>
        <begin position="731"/>
        <end position="1003"/>
    </location>
</feature>
<keyword evidence="6" id="KW-0547">Nucleotide-binding</keyword>
<dbReference type="SMART" id="SM00382">
    <property type="entry name" value="AAA"/>
    <property type="match status" value="2"/>
</dbReference>
<dbReference type="STRING" id="157072.A0A024TUN9"/>
<dbReference type="Gene3D" id="3.40.50.300">
    <property type="entry name" value="P-loop containing nucleotide triphosphate hydrolases"/>
    <property type="match status" value="2"/>
</dbReference>
<feature type="transmembrane region" description="Helical" evidence="10">
    <location>
        <begin position="974"/>
        <end position="991"/>
    </location>
</feature>
<evidence type="ECO:0000256" key="10">
    <source>
        <dbReference type="SAM" id="Phobius"/>
    </source>
</evidence>
<comment type="similarity">
    <text evidence="2">Belongs to the ABC transporter superfamily. ABCC family. Conjugate transporter (TC 3.A.1.208) subfamily.</text>
</comment>
<dbReference type="CDD" id="cd18579">
    <property type="entry name" value="ABC_6TM_ABCC_D1"/>
    <property type="match status" value="1"/>
</dbReference>
<organism evidence="13">
    <name type="scientific">Aphanomyces invadans</name>
    <dbReference type="NCBI Taxonomy" id="157072"/>
    <lineage>
        <taxon>Eukaryota</taxon>
        <taxon>Sar</taxon>
        <taxon>Stramenopiles</taxon>
        <taxon>Oomycota</taxon>
        <taxon>Saprolegniomycetes</taxon>
        <taxon>Saprolegniales</taxon>
        <taxon>Verrucalvaceae</taxon>
        <taxon>Aphanomyces</taxon>
    </lineage>
</organism>
<dbReference type="InterPro" id="IPR017871">
    <property type="entry name" value="ABC_transporter-like_CS"/>
</dbReference>
<protein>
    <recommendedName>
        <fullName evidence="14">ABC transmembrane type-1 domain-containing protein</fullName>
    </recommendedName>
</protein>
<feature type="transmembrane region" description="Helical" evidence="10">
    <location>
        <begin position="257"/>
        <end position="276"/>
    </location>
</feature>
<feature type="domain" description="ABC transporter" evidence="11">
    <location>
        <begin position="437"/>
        <end position="667"/>
    </location>
</feature>
<feature type="transmembrane region" description="Helical" evidence="10">
    <location>
        <begin position="839"/>
        <end position="856"/>
    </location>
</feature>
<evidence type="ECO:0000256" key="9">
    <source>
        <dbReference type="ARBA" id="ARBA00023136"/>
    </source>
</evidence>
<dbReference type="InterPro" id="IPR003439">
    <property type="entry name" value="ABC_transporter-like_ATP-bd"/>
</dbReference>
<dbReference type="AlphaFoldDB" id="A0A024TUN9"/>
<dbReference type="OrthoDB" id="71954at2759"/>
<evidence type="ECO:0000256" key="2">
    <source>
        <dbReference type="ARBA" id="ARBA00009726"/>
    </source>
</evidence>
<dbReference type="InterPro" id="IPR003593">
    <property type="entry name" value="AAA+_ATPase"/>
</dbReference>
<dbReference type="FunFam" id="3.40.50.300:FF:000997">
    <property type="entry name" value="Multidrug resistance-associated protein 1"/>
    <property type="match status" value="1"/>
</dbReference>
<dbReference type="RefSeq" id="XP_008874293.1">
    <property type="nucleotide sequence ID" value="XM_008876071.1"/>
</dbReference>
<feature type="transmembrane region" description="Helical" evidence="10">
    <location>
        <begin position="162"/>
        <end position="184"/>
    </location>
</feature>
<sequence>MAAKDSSSDKSDSTYQVLASPVVKNDPCAVPWSHRPHPFVTSNWLSQALLLWLDPLVLKGAKTPLTEDDVWQLAPADTAAHLQARFQVAWAVEIKTASPSFLRALVRTFRREIGIVMGLYTLSCALILAQPIVIKSLLQFLANPSSAAPAVTDLGTSNGYNLATLLTGMSFVSVTLMDLGMVFAGRLGCNAKAIVMDLVFLKTLSGEAKPTSSGDLATLASVDSTGLFMCGLWFMWTALSPLMVLAIFVMIGFDLGAWPAVVGGVVMLALMAFGISEGRAVGAIQKDALVVQGERVKFTNQLLHGVRTVKMYGWEAPLQAHVDAIRATELKLLKSYHIRRQVSSIVLLVAPVMSLALCLVVFVAQGHKLTPPLVFATLAFMNAARTPCSSFSFSIMNLFGAINSCHRVDAFLAADAVPSKPPSQTFSHDSNVVMLDAASFDVLASAPAGHRVLNNISVVVPSTPSLTIVVGSVGSGKSSLLTAILGELVLVSGTSSVTSRIAYASQDPWLQLTTVRENIVFSTRAGKQAPVDEDRYARVLSACQLESDLAALPDRDLTEIGSRGVTLSGGQKARVGLARAAYKKADVYLLDDPLSALDVHVATNVFKDCIQALLSQSSPVVLVVNSHYHLLPLADRVLVMENGSIVGDGKLASLAMAFPHLVAFSTSSALNADATTAPSSASLTMDSTSPLAASAALIVPEERNVGRVTTQTYTTYFSASGWNGVGVAISVIGFFVVAQACLVLMDWFVGLWAAAPSPPNATYAGMYIALAVLVLALVVGRSLYVLHFILLCSKHLHSTILHNVLHARLHSFFDVTPVGRILNRFSADLSTVDNMVPMLGLHILGLLVQILASLVVCAATSPYVLLVYVPLGWVFAKIRAIYSATSTQLKRMDGTSRSPVLTLLTETVDGASTIRAFDATAAFQDNARAAIDFNQRFDLTHFISTKWFQMRLDWVSVIVVGAVAFLAVATKDSVTAVGLALTYAVQLTIVLSRTTMEYTYLDDVMTSAERLDHYTHLDHEGASLTRGTAIPDKEHEAWPQHGAITFANYSMRYRDGLPLSLNGVSFSVRGGEKVGICGRTGGGKSSLVAALFRTVDAATGSILMDGVDIAAVPLATLRSKLTIIPQDPVLFSGSLRFNLDPTESATDADLWRVVRDAHLTDVVHSLDFDVAENGSNLSVGQRQLVCIARALLRKSKVVVLDEATANIDVDTDRLIQDSLRGTFATDVTKLVIAHRLDTILDSDRILVLHDGSVAAFDTPHALVAMDRGVFASLKL</sequence>
<evidence type="ECO:0000256" key="6">
    <source>
        <dbReference type="ARBA" id="ARBA00022741"/>
    </source>
</evidence>
<evidence type="ECO:0000259" key="12">
    <source>
        <dbReference type="PROSITE" id="PS50929"/>
    </source>
</evidence>
<keyword evidence="3" id="KW-0813">Transport</keyword>
<feature type="domain" description="ABC transmembrane type-1" evidence="12">
    <location>
        <begin position="115"/>
        <end position="398"/>
    </location>
</feature>
<dbReference type="FunFam" id="3.40.50.300:FF:000610">
    <property type="entry name" value="Multidrug resistance-associated ABC transporter"/>
    <property type="match status" value="1"/>
</dbReference>
<evidence type="ECO:0000256" key="4">
    <source>
        <dbReference type="ARBA" id="ARBA00022692"/>
    </source>
</evidence>
<feature type="transmembrane region" description="Helical" evidence="10">
    <location>
        <begin position="113"/>
        <end position="134"/>
    </location>
</feature>
<dbReference type="InterPro" id="IPR044746">
    <property type="entry name" value="ABCC_6TM_D1"/>
</dbReference>
<evidence type="ECO:0000256" key="8">
    <source>
        <dbReference type="ARBA" id="ARBA00022989"/>
    </source>
</evidence>
<feature type="transmembrane region" description="Helical" evidence="10">
    <location>
        <begin position="727"/>
        <end position="755"/>
    </location>
</feature>
<feature type="transmembrane region" description="Helical" evidence="10">
    <location>
        <begin position="952"/>
        <end position="968"/>
    </location>
</feature>
<dbReference type="SUPFAM" id="SSF90123">
    <property type="entry name" value="ABC transporter transmembrane region"/>
    <property type="match status" value="2"/>
</dbReference>
<keyword evidence="7" id="KW-0067">ATP-binding</keyword>
<dbReference type="PANTHER" id="PTHR24223">
    <property type="entry name" value="ATP-BINDING CASSETTE SUB-FAMILY C"/>
    <property type="match status" value="1"/>
</dbReference>
<gene>
    <name evidence="13" type="ORF">H310_09876</name>
</gene>
<dbReference type="EMBL" id="KI913974">
    <property type="protein sequence ID" value="ETV97047.1"/>
    <property type="molecule type" value="Genomic_DNA"/>
</dbReference>
<dbReference type="Pfam" id="PF00005">
    <property type="entry name" value="ABC_tran"/>
    <property type="match status" value="2"/>
</dbReference>
<dbReference type="CDD" id="cd03250">
    <property type="entry name" value="ABCC_MRP_domain1"/>
    <property type="match status" value="1"/>
</dbReference>
<dbReference type="PANTHER" id="PTHR24223:SF443">
    <property type="entry name" value="MULTIDRUG-RESISTANCE LIKE PROTEIN 1, ISOFORM I"/>
    <property type="match status" value="1"/>
</dbReference>
<reference evidence="13" key="1">
    <citation type="submission" date="2013-12" db="EMBL/GenBank/DDBJ databases">
        <title>The Genome Sequence of Aphanomyces invadans NJM9701.</title>
        <authorList>
            <consortium name="The Broad Institute Genomics Platform"/>
            <person name="Russ C."/>
            <person name="Tyler B."/>
            <person name="van West P."/>
            <person name="Dieguez-Uribeondo J."/>
            <person name="Young S.K."/>
            <person name="Zeng Q."/>
            <person name="Gargeya S."/>
            <person name="Fitzgerald M."/>
            <person name="Abouelleil A."/>
            <person name="Alvarado L."/>
            <person name="Chapman S.B."/>
            <person name="Gainer-Dewar J."/>
            <person name="Goldberg J."/>
            <person name="Griggs A."/>
            <person name="Gujja S."/>
            <person name="Hansen M."/>
            <person name="Howarth C."/>
            <person name="Imamovic A."/>
            <person name="Ireland A."/>
            <person name="Larimer J."/>
            <person name="McCowan C."/>
            <person name="Murphy C."/>
            <person name="Pearson M."/>
            <person name="Poon T.W."/>
            <person name="Priest M."/>
            <person name="Roberts A."/>
            <person name="Saif S."/>
            <person name="Shea T."/>
            <person name="Sykes S."/>
            <person name="Wortman J."/>
            <person name="Nusbaum C."/>
            <person name="Birren B."/>
        </authorList>
    </citation>
    <scope>NUCLEOTIDE SEQUENCE [LARGE SCALE GENOMIC DNA]</scope>
    <source>
        <strain evidence="13">NJM9701</strain>
    </source>
</reference>
<feature type="transmembrane region" description="Helical" evidence="10">
    <location>
        <begin position="767"/>
        <end position="791"/>
    </location>
</feature>
<proteinExistence type="inferred from homology"/>
<comment type="subcellular location">
    <subcellularLocation>
        <location evidence="1">Vacuole membrane</location>
        <topology evidence="1">Multi-pass membrane protein</topology>
    </subcellularLocation>
</comment>
<dbReference type="FunFam" id="1.20.1560.10:FF:000013">
    <property type="entry name" value="ABC transporter C family member 2"/>
    <property type="match status" value="1"/>
</dbReference>
<dbReference type="GO" id="GO:0140359">
    <property type="term" value="F:ABC-type transporter activity"/>
    <property type="evidence" value="ECO:0007669"/>
    <property type="project" value="InterPro"/>
</dbReference>
<dbReference type="InterPro" id="IPR044726">
    <property type="entry name" value="ABCC_6TM_D2"/>
</dbReference>
<dbReference type="InterPro" id="IPR027417">
    <property type="entry name" value="P-loop_NTPase"/>
</dbReference>
<dbReference type="VEuPathDB" id="FungiDB:H310_09876"/>
<accession>A0A024TUN9</accession>
<evidence type="ECO:0000256" key="3">
    <source>
        <dbReference type="ARBA" id="ARBA00022448"/>
    </source>
</evidence>
<dbReference type="GO" id="GO:0005774">
    <property type="term" value="C:vacuolar membrane"/>
    <property type="evidence" value="ECO:0007669"/>
    <property type="project" value="UniProtKB-SubCell"/>
</dbReference>
<feature type="transmembrane region" description="Helical" evidence="10">
    <location>
        <begin position="342"/>
        <end position="363"/>
    </location>
</feature>
<feature type="transmembrane region" description="Helical" evidence="10">
    <location>
        <begin position="227"/>
        <end position="251"/>
    </location>
</feature>
<dbReference type="GO" id="GO:0005524">
    <property type="term" value="F:ATP binding"/>
    <property type="evidence" value="ECO:0007669"/>
    <property type="project" value="UniProtKB-KW"/>
</dbReference>
<dbReference type="PROSITE" id="PS00211">
    <property type="entry name" value="ABC_TRANSPORTER_1"/>
    <property type="match status" value="2"/>
</dbReference>
<dbReference type="GO" id="GO:0016887">
    <property type="term" value="F:ATP hydrolysis activity"/>
    <property type="evidence" value="ECO:0007669"/>
    <property type="project" value="InterPro"/>
</dbReference>
<dbReference type="InterPro" id="IPR011527">
    <property type="entry name" value="ABC1_TM_dom"/>
</dbReference>
<feature type="domain" description="ABC transporter" evidence="11">
    <location>
        <begin position="1044"/>
        <end position="1275"/>
    </location>
</feature>
<dbReference type="CDD" id="cd18580">
    <property type="entry name" value="ABC_6TM_ABCC_D2"/>
    <property type="match status" value="1"/>
</dbReference>
<dbReference type="InterPro" id="IPR036640">
    <property type="entry name" value="ABC1_TM_sf"/>
</dbReference>
<dbReference type="SUPFAM" id="SSF52540">
    <property type="entry name" value="P-loop containing nucleoside triphosphate hydrolases"/>
    <property type="match status" value="2"/>
</dbReference>
<evidence type="ECO:0008006" key="14">
    <source>
        <dbReference type="Google" id="ProtNLM"/>
    </source>
</evidence>
<dbReference type="GeneID" id="20086926"/>
<evidence type="ECO:0000256" key="7">
    <source>
        <dbReference type="ARBA" id="ARBA00022840"/>
    </source>
</evidence>
<evidence type="ECO:0000256" key="1">
    <source>
        <dbReference type="ARBA" id="ARBA00004128"/>
    </source>
</evidence>
<evidence type="ECO:0000259" key="11">
    <source>
        <dbReference type="PROSITE" id="PS50893"/>
    </source>
</evidence>
<keyword evidence="4 10" id="KW-0812">Transmembrane</keyword>
<evidence type="ECO:0000256" key="5">
    <source>
        <dbReference type="ARBA" id="ARBA00022737"/>
    </source>
</evidence>
<keyword evidence="5" id="KW-0677">Repeat</keyword>
<dbReference type="PROSITE" id="PS50929">
    <property type="entry name" value="ABC_TM1F"/>
    <property type="match status" value="2"/>
</dbReference>